<name>A0AAE9A8X9_CAEBR</name>
<dbReference type="InterPro" id="IPR026136">
    <property type="entry name" value="RIPOR3"/>
</dbReference>
<dbReference type="AlphaFoldDB" id="A0AAE9A8X9"/>
<dbReference type="Proteomes" id="UP000827892">
    <property type="component" value="Chromosome IV"/>
</dbReference>
<feature type="region of interest" description="Disordered" evidence="2">
    <location>
        <begin position="656"/>
        <end position="684"/>
    </location>
</feature>
<dbReference type="EMBL" id="CP090894">
    <property type="protein sequence ID" value="ULT93628.1"/>
    <property type="molecule type" value="Genomic_DNA"/>
</dbReference>
<dbReference type="Pfam" id="PF15903">
    <property type="entry name" value="PL48"/>
    <property type="match status" value="1"/>
</dbReference>
<proteinExistence type="inferred from homology"/>
<reference evidence="4 5" key="1">
    <citation type="submission" date="2022-05" db="EMBL/GenBank/DDBJ databases">
        <title>Chromosome-level reference genomes for two strains of Caenorhabditis briggsae: an improved platform for comparative genomics.</title>
        <authorList>
            <person name="Stevens L."/>
            <person name="Andersen E.C."/>
        </authorList>
    </citation>
    <scope>NUCLEOTIDE SEQUENCE [LARGE SCALE GENOMIC DNA]</scope>
    <source>
        <strain evidence="4">QX1410_ONT</strain>
        <tissue evidence="4">Whole-organism</tissue>
    </source>
</reference>
<comment type="similarity">
    <text evidence="1">Belongs to the RIPOR family.</text>
</comment>
<evidence type="ECO:0000256" key="1">
    <source>
        <dbReference type="ARBA" id="ARBA00005744"/>
    </source>
</evidence>
<organism evidence="4 5">
    <name type="scientific">Caenorhabditis briggsae</name>
    <dbReference type="NCBI Taxonomy" id="6238"/>
    <lineage>
        <taxon>Eukaryota</taxon>
        <taxon>Metazoa</taxon>
        <taxon>Ecdysozoa</taxon>
        <taxon>Nematoda</taxon>
        <taxon>Chromadorea</taxon>
        <taxon>Rhabditida</taxon>
        <taxon>Rhabditina</taxon>
        <taxon>Rhabditomorpha</taxon>
        <taxon>Rhabditoidea</taxon>
        <taxon>Rhabditidae</taxon>
        <taxon>Peloderinae</taxon>
        <taxon>Caenorhabditis</taxon>
    </lineage>
</organism>
<evidence type="ECO:0000259" key="3">
    <source>
        <dbReference type="Pfam" id="PF15903"/>
    </source>
</evidence>
<accession>A0AAE9A8X9</accession>
<gene>
    <name evidence="4" type="ORF">L3Y34_003254</name>
</gene>
<sequence>MIKFIQKSEFRTQLSPTVRRHSSNVKTYDAIQFRDKLRRGVSLENLGPHRVCFYPHPAPSTRNPPINRPVLFSKNPIGPASKNISRKVSSYSKMSSIARVAWLRPYAADPMHAATLPRNYAVHDTSSPATWNDRILYSNLNGGGAATVGRVGNNHHIVHGGRHFASLEKSNAQRYSRSEYHLMDQNNEFTDYDTIQRQNGRPSTIESLPKMAPSDGMSYATAHQKRCEVVFQTLSKGFRSCINHYQSEATRLKTEIANAKVNGDNLKAYNDELLLCEETLIIYNARLHRLNKLYESYRSGQYNQMKAKSSSLSELRAAFIGSKSDASQKPIDAELANLMGRVVVDIKAIVGFARISPGDVFEVLIRHGGQKWKTKGKTLQDRTQKWEKEQVVLTCIPDQSIDVKVSECRLFKSKSLNDRSFDPCQLFSSQPQLVTMNLNSMGTIKLQLVVTWLPLLASKTSTKPTIAPTLPTIPMDGEATIDRKPRIVLREKKRGSAARVAMKEQWRNSTNMLDSIYLDVAKTIPSVDAMSTLDLRKPMMQTGTLPAPSSKQREFKNFTSYSPMSSSTLMGKRSQSLAQLGATTPDTTREFNRKFKNSVETSDNSTVASSDVGGGLLELIEEIQPKASRMYREYDELSSLVNLLTQWHTLIKMNKKGSSQAKKPSMHSMNSLPRNHPMTSSTASDELDDNVLITNEIHSENDSGIDSLRQNCSPYVLDGYSKNGSKGSREGARFRQLKERRKSLGALMDSSEIEKLYLESDYFWQTACNDDANQTVTGSSEVDTCLQYHLMRILKCLESLESIETDCPLVYKTSEMLKRLEVETVTLDDLLRIAKSAPALPNISNVLTEIEACPEVQEIWLSTCYPLNSSLIVPKDKLKTQIKLQIAHITEQIYPHLVSRVAESIIRLLNDNVQNDQCPHVTVFHFVGIFKGRHFEPYIENMGHDAWMVTLLDTEHLQKVAQVVDRLSNVPVVPPLESLKHLGVLLARADFRIAVIIEQYLRAASGHLQSDLLSSYLCLLEDDSEDARLGALKALAIFDNPRISKQIAYVAEHDASEDVRQFATSMLRGFEEEVTRI</sequence>
<feature type="domain" description="FAM65 N-terminal" evidence="3">
    <location>
        <begin position="206"/>
        <end position="461"/>
    </location>
</feature>
<evidence type="ECO:0000256" key="2">
    <source>
        <dbReference type="SAM" id="MobiDB-lite"/>
    </source>
</evidence>
<evidence type="ECO:0000313" key="5">
    <source>
        <dbReference type="Proteomes" id="UP000827892"/>
    </source>
</evidence>
<evidence type="ECO:0000313" key="4">
    <source>
        <dbReference type="EMBL" id="ULT93628.1"/>
    </source>
</evidence>
<dbReference type="InterPro" id="IPR031780">
    <property type="entry name" value="FAM65_N"/>
</dbReference>
<dbReference type="PANTHER" id="PTHR15829">
    <property type="entry name" value="PROTEIN KINASE PKN/PRK1, EFFECTOR"/>
    <property type="match status" value="1"/>
</dbReference>
<protein>
    <recommendedName>
        <fullName evidence="3">FAM65 N-terminal domain-containing protein</fullName>
    </recommendedName>
</protein>
<dbReference type="PANTHER" id="PTHR15829:SF13">
    <property type="entry name" value="FAM65 N-TERMINAL DOMAIN-CONTAINING PROTEIN"/>
    <property type="match status" value="1"/>
</dbReference>